<evidence type="ECO:0000313" key="2">
    <source>
        <dbReference type="EMBL" id="KAK9496918.1"/>
    </source>
</evidence>
<protein>
    <submittedName>
        <fullName evidence="2">Uncharacterized protein</fullName>
    </submittedName>
</protein>
<dbReference type="Proteomes" id="UP001461498">
    <property type="component" value="Unassembled WGS sequence"/>
</dbReference>
<evidence type="ECO:0000256" key="1">
    <source>
        <dbReference type="SAM" id="SignalP"/>
    </source>
</evidence>
<reference evidence="2 3" key="1">
    <citation type="submission" date="2022-12" db="EMBL/GenBank/DDBJ databases">
        <title>Chromosome-level genome assembly of true bugs.</title>
        <authorList>
            <person name="Ma L."/>
            <person name="Li H."/>
        </authorList>
    </citation>
    <scope>NUCLEOTIDE SEQUENCE [LARGE SCALE GENOMIC DNA]</scope>
    <source>
        <strain evidence="2">Lab_2022b</strain>
    </source>
</reference>
<feature type="chain" id="PRO_5043721419" evidence="1">
    <location>
        <begin position="25"/>
        <end position="119"/>
    </location>
</feature>
<evidence type="ECO:0000313" key="3">
    <source>
        <dbReference type="Proteomes" id="UP001461498"/>
    </source>
</evidence>
<proteinExistence type="predicted"/>
<comment type="caution">
    <text evidence="2">The sequence shown here is derived from an EMBL/GenBank/DDBJ whole genome shotgun (WGS) entry which is preliminary data.</text>
</comment>
<keyword evidence="3" id="KW-1185">Reference proteome</keyword>
<dbReference type="AlphaFoldDB" id="A0AAW1CEP2"/>
<gene>
    <name evidence="2" type="ORF">O3M35_012870</name>
</gene>
<keyword evidence="1" id="KW-0732">Signal</keyword>
<sequence length="119" mass="13552">MALIRASVFALLLVAVAIFQSAQGQKIGSSCMGCNERISPYDYYLKKSLKIALKLENAENYKVLEILDAKRRAAYGYNYQVKFKAEVPGRDEITCDIGYRDSLINEPLKKIRVYKMDCK</sequence>
<dbReference type="EMBL" id="JAPXFL010000039">
    <property type="protein sequence ID" value="KAK9496918.1"/>
    <property type="molecule type" value="Genomic_DNA"/>
</dbReference>
<feature type="signal peptide" evidence="1">
    <location>
        <begin position="1"/>
        <end position="24"/>
    </location>
</feature>
<name>A0AAW1CEP2_9HEMI</name>
<organism evidence="2 3">
    <name type="scientific">Rhynocoris fuscipes</name>
    <dbReference type="NCBI Taxonomy" id="488301"/>
    <lineage>
        <taxon>Eukaryota</taxon>
        <taxon>Metazoa</taxon>
        <taxon>Ecdysozoa</taxon>
        <taxon>Arthropoda</taxon>
        <taxon>Hexapoda</taxon>
        <taxon>Insecta</taxon>
        <taxon>Pterygota</taxon>
        <taxon>Neoptera</taxon>
        <taxon>Paraneoptera</taxon>
        <taxon>Hemiptera</taxon>
        <taxon>Heteroptera</taxon>
        <taxon>Panheteroptera</taxon>
        <taxon>Cimicomorpha</taxon>
        <taxon>Reduviidae</taxon>
        <taxon>Harpactorinae</taxon>
        <taxon>Harpactorini</taxon>
        <taxon>Rhynocoris</taxon>
    </lineage>
</organism>
<accession>A0AAW1CEP2</accession>